<dbReference type="InterPro" id="IPR012340">
    <property type="entry name" value="NA-bd_OB-fold"/>
</dbReference>
<evidence type="ECO:0000259" key="6">
    <source>
        <dbReference type="Pfam" id="PF01957"/>
    </source>
</evidence>
<evidence type="ECO:0000256" key="1">
    <source>
        <dbReference type="ARBA" id="ARBA00004141"/>
    </source>
</evidence>
<dbReference type="SUPFAM" id="SSF141322">
    <property type="entry name" value="NfeD domain-like"/>
    <property type="match status" value="1"/>
</dbReference>
<sequence>MFGWLEGLSPWWWVAFGITLGALEMATMSFFLIWPGLAAVLMAVLLAFLPGMPGTVQIAVYAALAVALTFAGRAYTRRFGDGGDTATVLNDRASQMVGRRGTLVSVEHGEAVVEIDGVRWRAILSGEATMGTDVRVTGAQGMTLNVERA</sequence>
<keyword evidence="4 5" id="KW-0472">Membrane</keyword>
<feature type="domain" description="NfeD-like C-terminal" evidence="6">
    <location>
        <begin position="94"/>
        <end position="148"/>
    </location>
</feature>
<keyword evidence="8" id="KW-1185">Reference proteome</keyword>
<keyword evidence="2 5" id="KW-0812">Transmembrane</keyword>
<proteinExistence type="predicted"/>
<dbReference type="InterPro" id="IPR052165">
    <property type="entry name" value="Membrane_assoc_protease"/>
</dbReference>
<dbReference type="GO" id="GO:0005886">
    <property type="term" value="C:plasma membrane"/>
    <property type="evidence" value="ECO:0007669"/>
    <property type="project" value="TreeGrafter"/>
</dbReference>
<evidence type="ECO:0000256" key="2">
    <source>
        <dbReference type="ARBA" id="ARBA00022692"/>
    </source>
</evidence>
<evidence type="ECO:0000313" key="7">
    <source>
        <dbReference type="EMBL" id="NNU79504.1"/>
    </source>
</evidence>
<dbReference type="Pfam" id="PF01957">
    <property type="entry name" value="NfeD"/>
    <property type="match status" value="1"/>
</dbReference>
<evidence type="ECO:0000313" key="8">
    <source>
        <dbReference type="Proteomes" id="UP000572377"/>
    </source>
</evidence>
<name>A0A849KZR1_9RHOB</name>
<dbReference type="PANTHER" id="PTHR33507">
    <property type="entry name" value="INNER MEMBRANE PROTEIN YBBJ"/>
    <property type="match status" value="1"/>
</dbReference>
<comment type="subcellular location">
    <subcellularLocation>
        <location evidence="1">Membrane</location>
        <topology evidence="1">Multi-pass membrane protein</topology>
    </subcellularLocation>
</comment>
<dbReference type="Gene3D" id="2.40.50.140">
    <property type="entry name" value="Nucleic acid-binding proteins"/>
    <property type="match status" value="1"/>
</dbReference>
<dbReference type="EMBL" id="JABFBC010000001">
    <property type="protein sequence ID" value="NNU79504.1"/>
    <property type="molecule type" value="Genomic_DNA"/>
</dbReference>
<organism evidence="7 8">
    <name type="scientific">Halovulum dunhuangense</name>
    <dbReference type="NCBI Taxonomy" id="1505036"/>
    <lineage>
        <taxon>Bacteria</taxon>
        <taxon>Pseudomonadati</taxon>
        <taxon>Pseudomonadota</taxon>
        <taxon>Alphaproteobacteria</taxon>
        <taxon>Rhodobacterales</taxon>
        <taxon>Paracoccaceae</taxon>
        <taxon>Halovulum</taxon>
    </lineage>
</organism>
<dbReference type="InterPro" id="IPR002810">
    <property type="entry name" value="NfeD-like_C"/>
</dbReference>
<feature type="transmembrane region" description="Helical" evidence="5">
    <location>
        <begin position="40"/>
        <end position="68"/>
    </location>
</feature>
<dbReference type="AlphaFoldDB" id="A0A849KZR1"/>
<evidence type="ECO:0000256" key="3">
    <source>
        <dbReference type="ARBA" id="ARBA00022989"/>
    </source>
</evidence>
<evidence type="ECO:0000256" key="4">
    <source>
        <dbReference type="ARBA" id="ARBA00023136"/>
    </source>
</evidence>
<comment type="caution">
    <text evidence="7">The sequence shown here is derived from an EMBL/GenBank/DDBJ whole genome shotgun (WGS) entry which is preliminary data.</text>
</comment>
<reference evidence="7 8" key="1">
    <citation type="submission" date="2020-05" db="EMBL/GenBank/DDBJ databases">
        <title>Gimesia benthica sp. nov., a novel planctomycete isolated from a deep-sea water sample of the Northwest Indian Ocean.</title>
        <authorList>
            <person name="Wang J."/>
            <person name="Ruan C."/>
            <person name="Song L."/>
            <person name="Zhu Y."/>
            <person name="Li A."/>
            <person name="Zheng X."/>
            <person name="Wang L."/>
            <person name="Lu Z."/>
            <person name="Huang Y."/>
            <person name="Du W."/>
            <person name="Zhou Y."/>
            <person name="Huang L."/>
            <person name="Dai X."/>
        </authorList>
    </citation>
    <scope>NUCLEOTIDE SEQUENCE [LARGE SCALE GENOMIC DNA]</scope>
    <source>
        <strain evidence="7 8">YYQ-30</strain>
    </source>
</reference>
<feature type="transmembrane region" description="Helical" evidence="5">
    <location>
        <begin position="12"/>
        <end position="34"/>
    </location>
</feature>
<accession>A0A849KZR1</accession>
<keyword evidence="3 5" id="KW-1133">Transmembrane helix</keyword>
<dbReference type="PANTHER" id="PTHR33507:SF3">
    <property type="entry name" value="INNER MEMBRANE PROTEIN YBBJ"/>
    <property type="match status" value="1"/>
</dbReference>
<dbReference type="RefSeq" id="WP_171322548.1">
    <property type="nucleotide sequence ID" value="NZ_JABFBC010000001.1"/>
</dbReference>
<protein>
    <submittedName>
        <fullName evidence="7">NfeD family protein</fullName>
    </submittedName>
</protein>
<gene>
    <name evidence="7" type="ORF">HMH01_03540</name>
</gene>
<evidence type="ECO:0000256" key="5">
    <source>
        <dbReference type="SAM" id="Phobius"/>
    </source>
</evidence>
<dbReference type="Proteomes" id="UP000572377">
    <property type="component" value="Unassembled WGS sequence"/>
</dbReference>